<feature type="region of interest" description="Disordered" evidence="1">
    <location>
        <begin position="1"/>
        <end position="27"/>
    </location>
</feature>
<dbReference type="Proteomes" id="UP001642484">
    <property type="component" value="Unassembled WGS sequence"/>
</dbReference>
<evidence type="ECO:0000256" key="1">
    <source>
        <dbReference type="SAM" id="MobiDB-lite"/>
    </source>
</evidence>
<reference evidence="3 4" key="1">
    <citation type="submission" date="2024-02" db="EMBL/GenBank/DDBJ databases">
        <authorList>
            <person name="Chen Y."/>
            <person name="Shah S."/>
            <person name="Dougan E. K."/>
            <person name="Thang M."/>
            <person name="Chan C."/>
        </authorList>
    </citation>
    <scope>NUCLEOTIDE SEQUENCE [LARGE SCALE GENOMIC DNA]</scope>
</reference>
<comment type="caution">
    <text evidence="3">The sequence shown here is derived from an EMBL/GenBank/DDBJ whole genome shotgun (WGS) entry which is preliminary data.</text>
</comment>
<keyword evidence="2" id="KW-0472">Membrane</keyword>
<name>A0ABP0KBF9_9DINO</name>
<evidence type="ECO:0000313" key="3">
    <source>
        <dbReference type="EMBL" id="CAK9024135.1"/>
    </source>
</evidence>
<sequence>METESGQEDERRSPAKTGDRDPDEADEETRRSCFATAGRCTFASLPCCKMASALVLVVLCSWAAALLGTCDFGADSYCLGATGLKLVFQEYGIIMFHALIASTALAACGALWLWCKAITSHLIQASHFLILNWIEGLVFLSFMVSSSQSPGIDIHSKRFTFLLETFWVLLLVCEIICIQALVQDRLQSIWPALNRPRQGVWLRWMLWAELMWVTLSFILWLSGSFSRPGTLDFKEISDASIYSILPILLCFLTWVVLVLATLCQTFSLLQTALATIRQTDTEHCRSFLKALRICRRGAFLQGLGLVISLSTSCSFVATNFAGLLPETPLDITGIHTQTAQCVNLIVKTIGVILLSGGYRLWRQPSLQTAKPKRCSYTCWSFSHRITRTRAIGGSEWEAKTQELAGRGISVQKLLSFYRRLGKDVMLSYQPDVHTTNDVVRLAIIPSTSTACSSYAQLVNEGESLMPGKMVTHNWSNLFRDLLASVIADALGEHTSELISALLSEPSGINALEQVLRVQDKLQDIYWICAFAVNQHSGICGANPRGDIDPVTRLPHPVCLCTMPKRFNTTPPLNEHGESIPCEMNKFDDMMSFLACRDPSFAEVVVVDTSLELFNRAWCMAELAEAQRMGMAQSLLVQNKATLRSRRGSLEGLKVQEMTATRPEDVDAILSKIPDKEEFNRKLQELIFDENLGLLTAWTNADASQRMEEISHVSKWARISMVVEDGAQVWRQWEKKRAYVSVGMEQKLVNFSLPPAPLDEPEMAMRVKKYGESMKLSVLAQPVDPVILRDLGLDNDAVPLCLSNSENLESLKAPVEGAEEKRELFKATFAEITK</sequence>
<feature type="transmembrane region" description="Helical" evidence="2">
    <location>
        <begin position="53"/>
        <end position="74"/>
    </location>
</feature>
<keyword evidence="2" id="KW-1133">Transmembrane helix</keyword>
<gene>
    <name evidence="3" type="ORF">CCMP2556_LOCUS15510</name>
</gene>
<protein>
    <submittedName>
        <fullName evidence="3">Uncharacterized protein</fullName>
    </submittedName>
</protein>
<feature type="transmembrane region" description="Helical" evidence="2">
    <location>
        <begin position="94"/>
        <end position="115"/>
    </location>
</feature>
<feature type="transmembrane region" description="Helical" evidence="2">
    <location>
        <begin position="127"/>
        <end position="145"/>
    </location>
</feature>
<feature type="transmembrane region" description="Helical" evidence="2">
    <location>
        <begin position="241"/>
        <end position="263"/>
    </location>
</feature>
<feature type="transmembrane region" description="Helical" evidence="2">
    <location>
        <begin position="298"/>
        <end position="324"/>
    </location>
</feature>
<feature type="transmembrane region" description="Helical" evidence="2">
    <location>
        <begin position="165"/>
        <end position="182"/>
    </location>
</feature>
<dbReference type="EMBL" id="CAXAMN010008136">
    <property type="protein sequence ID" value="CAK9024135.1"/>
    <property type="molecule type" value="Genomic_DNA"/>
</dbReference>
<proteinExistence type="predicted"/>
<accession>A0ABP0KBF9</accession>
<feature type="non-terminal residue" evidence="3">
    <location>
        <position position="833"/>
    </location>
</feature>
<feature type="transmembrane region" description="Helical" evidence="2">
    <location>
        <begin position="202"/>
        <end position="221"/>
    </location>
</feature>
<organism evidence="3 4">
    <name type="scientific">Durusdinium trenchii</name>
    <dbReference type="NCBI Taxonomy" id="1381693"/>
    <lineage>
        <taxon>Eukaryota</taxon>
        <taxon>Sar</taxon>
        <taxon>Alveolata</taxon>
        <taxon>Dinophyceae</taxon>
        <taxon>Suessiales</taxon>
        <taxon>Symbiodiniaceae</taxon>
        <taxon>Durusdinium</taxon>
    </lineage>
</organism>
<keyword evidence="4" id="KW-1185">Reference proteome</keyword>
<keyword evidence="2" id="KW-0812">Transmembrane</keyword>
<evidence type="ECO:0000256" key="2">
    <source>
        <dbReference type="SAM" id="Phobius"/>
    </source>
</evidence>
<feature type="compositionally biased region" description="Basic and acidic residues" evidence="1">
    <location>
        <begin position="8"/>
        <end position="20"/>
    </location>
</feature>
<evidence type="ECO:0000313" key="4">
    <source>
        <dbReference type="Proteomes" id="UP001642484"/>
    </source>
</evidence>